<dbReference type="SMART" id="SM00292">
    <property type="entry name" value="BRCT"/>
    <property type="match status" value="1"/>
</dbReference>
<evidence type="ECO:0000256" key="6">
    <source>
        <dbReference type="SAM" id="MobiDB-lite"/>
    </source>
</evidence>
<dbReference type="SMART" id="SM00382">
    <property type="entry name" value="AAA"/>
    <property type="match status" value="1"/>
</dbReference>
<dbReference type="Pfam" id="PF00004">
    <property type="entry name" value="AAA"/>
    <property type="match status" value="1"/>
</dbReference>
<dbReference type="InterPro" id="IPR001357">
    <property type="entry name" value="BRCT_dom"/>
</dbReference>
<dbReference type="Proteomes" id="UP000824890">
    <property type="component" value="Unassembled WGS sequence"/>
</dbReference>
<feature type="region of interest" description="Disordered" evidence="6">
    <location>
        <begin position="243"/>
        <end position="263"/>
    </location>
</feature>
<dbReference type="InterPro" id="IPR046431">
    <property type="entry name" value="FAF_dom"/>
</dbReference>
<dbReference type="PROSITE" id="PS50076">
    <property type="entry name" value="DNAJ_2"/>
    <property type="match status" value="2"/>
</dbReference>
<feature type="region of interest" description="Disordered" evidence="6">
    <location>
        <begin position="559"/>
        <end position="591"/>
    </location>
</feature>
<keyword evidence="3" id="KW-0235">DNA replication</keyword>
<evidence type="ECO:0000259" key="8">
    <source>
        <dbReference type="PROSITE" id="PS50172"/>
    </source>
</evidence>
<dbReference type="CDD" id="cd17752">
    <property type="entry name" value="BRCT_RFC1"/>
    <property type="match status" value="1"/>
</dbReference>
<feature type="compositionally biased region" description="Basic and acidic residues" evidence="6">
    <location>
        <begin position="1083"/>
        <end position="1097"/>
    </location>
</feature>
<dbReference type="Gene3D" id="1.10.8.60">
    <property type="match status" value="1"/>
</dbReference>
<comment type="subunit">
    <text evidence="2">Heterotetramer of subunits RFC2, RFC3, RFC4 and RFC5 that can form a complex with RFC1.</text>
</comment>
<dbReference type="InterPro" id="IPR027417">
    <property type="entry name" value="P-loop_NTPase"/>
</dbReference>
<dbReference type="InterPro" id="IPR002939">
    <property type="entry name" value="DnaJ_C"/>
</dbReference>
<proteinExistence type="inferred from homology"/>
<keyword evidence="10" id="KW-1185">Reference proteome</keyword>
<feature type="region of interest" description="Disordered" evidence="6">
    <location>
        <begin position="1000"/>
        <end position="1107"/>
    </location>
</feature>
<dbReference type="Gene3D" id="3.40.50.300">
    <property type="entry name" value="P-loop containing nucleotide triphosphate hydrolases"/>
    <property type="match status" value="1"/>
</dbReference>
<dbReference type="Pfam" id="PF00226">
    <property type="entry name" value="DnaJ"/>
    <property type="match status" value="2"/>
</dbReference>
<name>A0ABQ8AU99_BRANA</name>
<feature type="compositionally biased region" description="Basic and acidic residues" evidence="6">
    <location>
        <begin position="1185"/>
        <end position="1195"/>
    </location>
</feature>
<dbReference type="Gene3D" id="1.10.287.110">
    <property type="entry name" value="DnaJ domain"/>
    <property type="match status" value="2"/>
</dbReference>
<dbReference type="Gene3D" id="1.20.272.10">
    <property type="match status" value="1"/>
</dbReference>
<dbReference type="EMBL" id="JAGKQM010000012">
    <property type="protein sequence ID" value="KAH0896124.1"/>
    <property type="molecule type" value="Genomic_DNA"/>
</dbReference>
<dbReference type="CDD" id="cd06257">
    <property type="entry name" value="DnaJ"/>
    <property type="match status" value="2"/>
</dbReference>
<dbReference type="Pfam" id="PF08519">
    <property type="entry name" value="RFC1"/>
    <property type="match status" value="1"/>
</dbReference>
<feature type="domain" description="BRCT" evidence="8">
    <location>
        <begin position="1099"/>
        <end position="1182"/>
    </location>
</feature>
<evidence type="ECO:0008006" key="11">
    <source>
        <dbReference type="Google" id="ProtNLM"/>
    </source>
</evidence>
<feature type="compositionally biased region" description="Basic and acidic residues" evidence="6">
    <location>
        <begin position="608"/>
        <end position="622"/>
    </location>
</feature>
<dbReference type="InterPro" id="IPR036420">
    <property type="entry name" value="BRCT_dom_sf"/>
</dbReference>
<dbReference type="PROSITE" id="PS00636">
    <property type="entry name" value="DNAJ_1"/>
    <property type="match status" value="1"/>
</dbReference>
<dbReference type="InterPro" id="IPR001623">
    <property type="entry name" value="DnaJ_domain"/>
</dbReference>
<dbReference type="InterPro" id="IPR018253">
    <property type="entry name" value="DnaJ_domain_CS"/>
</dbReference>
<dbReference type="InterPro" id="IPR036869">
    <property type="entry name" value="J_dom_sf"/>
</dbReference>
<reference evidence="9 10" key="1">
    <citation type="submission" date="2021-05" db="EMBL/GenBank/DDBJ databases">
        <title>Genome Assembly of Synthetic Allotetraploid Brassica napus Reveals Homoeologous Exchanges between Subgenomes.</title>
        <authorList>
            <person name="Davis J.T."/>
        </authorList>
    </citation>
    <scope>NUCLEOTIDE SEQUENCE [LARGE SCALE GENOMIC DNA]</scope>
    <source>
        <strain evidence="10">cv. Da-Ae</strain>
        <tissue evidence="9">Seedling</tissue>
    </source>
</reference>
<dbReference type="InterPro" id="IPR013725">
    <property type="entry name" value="DNA_replication_fac_RFC1_C"/>
</dbReference>
<feature type="domain" description="J" evidence="7">
    <location>
        <begin position="425"/>
        <end position="481"/>
    </location>
</feature>
<dbReference type="SUPFAM" id="SSF46565">
    <property type="entry name" value="Chaperone J-domain"/>
    <property type="match status" value="2"/>
</dbReference>
<evidence type="ECO:0000259" key="7">
    <source>
        <dbReference type="PROSITE" id="PS50076"/>
    </source>
</evidence>
<evidence type="ECO:0000256" key="3">
    <source>
        <dbReference type="ARBA" id="ARBA00022705"/>
    </source>
</evidence>
<protein>
    <recommendedName>
        <fullName evidence="11">Replication factor C subunit 1</fullName>
    </recommendedName>
</protein>
<feature type="compositionally biased region" description="Gly residues" evidence="6">
    <location>
        <begin position="1050"/>
        <end position="1080"/>
    </location>
</feature>
<accession>A0ABQ8AU99</accession>
<feature type="compositionally biased region" description="Basic and acidic residues" evidence="6">
    <location>
        <begin position="1021"/>
        <end position="1046"/>
    </location>
</feature>
<dbReference type="PANTHER" id="PTHR23389">
    <property type="entry name" value="CHROMOSOME TRANSMISSION FIDELITY FACTOR 18"/>
    <property type="match status" value="1"/>
</dbReference>
<evidence type="ECO:0000256" key="5">
    <source>
        <dbReference type="ARBA" id="ARBA00022840"/>
    </source>
</evidence>
<keyword evidence="5" id="KW-0067">ATP-binding</keyword>
<feature type="compositionally biased region" description="Acidic residues" evidence="6">
    <location>
        <begin position="1778"/>
        <end position="1794"/>
    </location>
</feature>
<feature type="region of interest" description="Disordered" evidence="6">
    <location>
        <begin position="1181"/>
        <end position="1236"/>
    </location>
</feature>
<feature type="compositionally biased region" description="Acidic residues" evidence="6">
    <location>
        <begin position="913"/>
        <end position="922"/>
    </location>
</feature>
<dbReference type="InterPro" id="IPR008971">
    <property type="entry name" value="HSP40/DnaJ_pept-bd"/>
</dbReference>
<evidence type="ECO:0000256" key="2">
    <source>
        <dbReference type="ARBA" id="ARBA00011480"/>
    </source>
</evidence>
<dbReference type="SMART" id="SM00271">
    <property type="entry name" value="DnaJ"/>
    <property type="match status" value="2"/>
</dbReference>
<dbReference type="InterPro" id="IPR008921">
    <property type="entry name" value="DNA_pol3_clamp-load_cplx_C"/>
</dbReference>
<dbReference type="InterPro" id="IPR047854">
    <property type="entry name" value="RFC_lid"/>
</dbReference>
<dbReference type="SUPFAM" id="SSF52113">
    <property type="entry name" value="BRCT domain"/>
    <property type="match status" value="1"/>
</dbReference>
<evidence type="ECO:0000313" key="9">
    <source>
        <dbReference type="EMBL" id="KAH0896124.1"/>
    </source>
</evidence>
<feature type="compositionally biased region" description="Basic and acidic residues" evidence="6">
    <location>
        <begin position="559"/>
        <end position="573"/>
    </location>
</feature>
<dbReference type="CDD" id="cd00009">
    <property type="entry name" value="AAA"/>
    <property type="match status" value="1"/>
</dbReference>
<dbReference type="InterPro" id="IPR003593">
    <property type="entry name" value="AAA+_ATPase"/>
</dbReference>
<dbReference type="Gene3D" id="2.60.260.20">
    <property type="entry name" value="Urease metallochaperone UreE, N-terminal domain"/>
    <property type="match status" value="2"/>
</dbReference>
<dbReference type="PROSITE" id="PS50172">
    <property type="entry name" value="BRCT"/>
    <property type="match status" value="1"/>
</dbReference>
<evidence type="ECO:0000313" key="10">
    <source>
        <dbReference type="Proteomes" id="UP000824890"/>
    </source>
</evidence>
<dbReference type="Gene3D" id="3.40.50.10190">
    <property type="entry name" value="BRCT domain"/>
    <property type="match status" value="1"/>
</dbReference>
<dbReference type="Pfam" id="PF11250">
    <property type="entry name" value="FAF"/>
    <property type="match status" value="1"/>
</dbReference>
<dbReference type="PRINTS" id="PR00625">
    <property type="entry name" value="JDOMAIN"/>
</dbReference>
<dbReference type="SUPFAM" id="SSF49493">
    <property type="entry name" value="HSP40/DnaJ peptide-binding domain"/>
    <property type="match status" value="2"/>
</dbReference>
<sequence>MACGLSKSLGFSSSLKKQQEGIVTILGGLSPMKKLHASSVADEEEGSRSGFDIWAQIQEVKNQTKEEIEPDQTDVWSSILSDKKKAESSNDAVPPPYVHPLVKRASSLSEKSLEICTESLGSETGCEGFASYADAEIEKVEADLVLNVTVTMEEEEAITVPNLTPCMELPRGSFPPPIRSLSSQSGSALHMKTRRDNGRLVLEAVSMPSHNNFSAKRQDGRLLLTFAGISDEPDCEIDIVSDEEDETDELQWSDEEEEEEEEEVVQDEFAYKPSELMYKLAPKPIGPITVHRLAHKPIGVPKTNSRWDELETKTDLSTPVVHSLPPRPRVAQLARSMKPPSTVDDTVGAACFNTCDYSWKLNNTETLGRNTKTQNYINKSIGVGNDVMGDVKVDDDAILKSFLAEVGEVERDNEVVRILSCFKLNPFEHLNLSFDSSTDDVKRQYRKISLMVHPDKCKHPQAQEAFGALAKAQQLLLNDQERDYILTQVQAAKEELKMKRKKQLKKDTASKIKSLVDEGKHEQIYEQSEEFQKELKLKVREILTDQEWRRRKMAMRISEEEGRLKKDEEEQKEIRKKKREHEEQWEGTRENRVSSWRDFMKAGKKAKKGETRPPKLKTEDPNKSYVQRPMFRRGPSSKSDNTKFYEILGVPKTASPEDLKKAYKKAAIKNHPDKGGDPEKFKELAQAYEVLSDPEKREIYDQYGEDALKEGMGGGGGGHDPFDIFSSFFGGGGGHPFGGGSSRGRRQRRGEDVVHPLKVSLEDLYLGTTKKLSLSRKALCSKCNGLPDTVTGDIVFVIQQKEHSTFKRKGDDLFVEHTLSLTEALCGFQAISDEGMPIHQRPFMKGKLYIHFTVEFPDSLSLDQTKAIEAVLPRPANATLSDMEIDECEETTLHDVNIEDEMRRKAQAQREAYDDDDDDEEGPGGAQRVQCAQQRAIITATVSSPSPKSLVAAGGEGEDARSDIRKWFMKAHEKGNGNAPKPTSSKAGAVVVDAKETAPIKSEQASEDLETAARKKTSKYFAKDKAKAKEEKGADDGEDAQEKDTPVKSGGRGRGGRAASGASTGGRGGGGGGRGRGGFMNFGERKDPPHKGEKEVPEGSPDCLAGSTFVISGTLDSLEREEAEDLIKRHGGRVTGSVSKKTTYLLCDEDIGGKKSEKAKELGTKFLTEDGLFDMIRSSKPVKKSLPEKTNKSTEKVSALPKISPQKEETRGKPLAKSSPNKVPPPSSPAKGKKKIIQSSLPWTEKYRPKVTNEIVGNQSSVTQLHNWLSHWHEQFGGSGSKGKGKKLTDAGAKKAVLLSGTPGIGKTTSAKLVTQMLGFQAVEVNASDSRGKANSNIAKGIGGSNANTVKELVNNEAIASNIDKSKHPKTVLIMDEVDGMSAGDRGGVADLIASIKISKIPIICICNDRYSQKLKSLVNYCLPLNYRKPTKQQMAKRLAHVAKAEGLEVNDIALEELAERVNGDIRLALNQLQYMSLSMSVIKYDDIRQRLLSSAKDEDISPFTAVDKLFGYNGGKLRMDERIDLSMSDFDLVPLIVQENYVNYRPSSAGKDEAKRMDLLARAAESIADGDIINVQIRRHRQWQLSLSSCVASSILPASLMHGSRDVLEQGERNFNRFGGWLGKNSTAGKNTRLLEDLHVHVLASRESSSGRETLRVDYLPLLLNRLTSPLQTLPKDEAVSEVVEFMNSYSISQEDYDTIMELAKFKGRANPLEGVAPAVKTALTKKYKETSKTRMVRAADMVQLPGLKKAPKKRIAAMLEPNVESLGGEDGVPLAENEEENESDAEDSEEATNGEKLESNLKSLNARGIQVEVDLKGAGSSGGTRKAAGRGRGRGKAADASAAEKKATGRGAGAKRKR</sequence>
<evidence type="ECO:0000256" key="4">
    <source>
        <dbReference type="ARBA" id="ARBA00022741"/>
    </source>
</evidence>
<keyword evidence="4" id="KW-0547">Nucleotide-binding</keyword>
<dbReference type="PANTHER" id="PTHR23389:SF6">
    <property type="entry name" value="REPLICATION FACTOR C SUBUNIT 1"/>
    <property type="match status" value="1"/>
</dbReference>
<feature type="region of interest" description="Disordered" evidence="6">
    <location>
        <begin position="1762"/>
        <end position="1860"/>
    </location>
</feature>
<dbReference type="Pfam" id="PF25361">
    <property type="entry name" value="AAA_lid_RFC1"/>
    <property type="match status" value="1"/>
</dbReference>
<dbReference type="CDD" id="cd10747">
    <property type="entry name" value="DnaJ_C"/>
    <property type="match status" value="1"/>
</dbReference>
<comment type="similarity">
    <text evidence="1">Belongs to the activator 1 large subunit family.</text>
</comment>
<dbReference type="InterPro" id="IPR003959">
    <property type="entry name" value="ATPase_AAA_core"/>
</dbReference>
<dbReference type="Pfam" id="PF01556">
    <property type="entry name" value="DnaJ_C"/>
    <property type="match status" value="1"/>
</dbReference>
<dbReference type="SUPFAM" id="SSF48019">
    <property type="entry name" value="post-AAA+ oligomerization domain-like"/>
    <property type="match status" value="1"/>
</dbReference>
<feature type="compositionally biased region" description="Basic and acidic residues" evidence="6">
    <location>
        <begin position="580"/>
        <end position="591"/>
    </location>
</feature>
<organism evidence="9 10">
    <name type="scientific">Brassica napus</name>
    <name type="common">Rape</name>
    <dbReference type="NCBI Taxonomy" id="3708"/>
    <lineage>
        <taxon>Eukaryota</taxon>
        <taxon>Viridiplantae</taxon>
        <taxon>Streptophyta</taxon>
        <taxon>Embryophyta</taxon>
        <taxon>Tracheophyta</taxon>
        <taxon>Spermatophyta</taxon>
        <taxon>Magnoliopsida</taxon>
        <taxon>eudicotyledons</taxon>
        <taxon>Gunneridae</taxon>
        <taxon>Pentapetalae</taxon>
        <taxon>rosids</taxon>
        <taxon>malvids</taxon>
        <taxon>Brassicales</taxon>
        <taxon>Brassicaceae</taxon>
        <taxon>Brassiceae</taxon>
        <taxon>Brassica</taxon>
    </lineage>
</organism>
<evidence type="ECO:0000256" key="1">
    <source>
        <dbReference type="ARBA" id="ARBA00006116"/>
    </source>
</evidence>
<gene>
    <name evidence="9" type="ORF">HID58_045692</name>
</gene>
<comment type="caution">
    <text evidence="9">The sequence shown here is derived from an EMBL/GenBank/DDBJ whole genome shotgun (WGS) entry which is preliminary data.</text>
</comment>
<dbReference type="CDD" id="cd18140">
    <property type="entry name" value="HLD_clamp_RFC"/>
    <property type="match status" value="1"/>
</dbReference>
<feature type="region of interest" description="Disordered" evidence="6">
    <location>
        <begin position="897"/>
        <end position="959"/>
    </location>
</feature>
<dbReference type="Pfam" id="PF00533">
    <property type="entry name" value="BRCT"/>
    <property type="match status" value="1"/>
</dbReference>
<feature type="domain" description="J" evidence="7">
    <location>
        <begin position="643"/>
        <end position="704"/>
    </location>
</feature>
<feature type="region of interest" description="Disordered" evidence="6">
    <location>
        <begin position="603"/>
        <end position="638"/>
    </location>
</feature>
<dbReference type="SUPFAM" id="SSF52540">
    <property type="entry name" value="P-loop containing nucleoside triphosphate hydrolases"/>
    <property type="match status" value="1"/>
</dbReference>